<name>A0ABQ9XKB5_9EUKA</name>
<proteinExistence type="predicted"/>
<protein>
    <submittedName>
        <fullName evidence="2">Uncharacterized protein</fullName>
    </submittedName>
</protein>
<gene>
    <name evidence="2" type="ORF">BLNAU_14482</name>
</gene>
<sequence length="1635" mass="186952">MSGPTATTSEHSPAPPIELENMTTLSSFVTSKCEAKEEIEWKDLMEWFVCAVIGLDSKASSRENSVDFDWDDVVIDGFGTARISVVTSNSGSSPPHSPQPFSDDICSLSLLFIDLIDQLSTSNCLSKRVESHFVSNLIPSILHRLIDNLTSTGTLVHSCDQSTIKELIIKVLNHYNKDNDVPKELTFVDSFKDIWAYGYSLVNYMENTGLTTHNVRLTGLEGEDPSPQITKFRQLAEPELALIRKQYDPDFETLADHVTPISVGERADWENQSDADDSLIRTTPTRCLSNQLQILISYSLLMSLLMKSDFTNTLTTFLTTHSDLDVNLLLPIQNNFALLCHTSLNRHKPHQPPLDLLFEWTLRQFPLGFFVFSTEIFPEHMPSLLNTALIGFHALCQRGVHIRLLEDAYFQDGSQQINSCTVQFDSDATNINKETLQLLYILHSLLTSPLPSSLHTPTPSEHFNSNLTFFKHDEIDPSEKFGPSLFDEADNELLARSLVRCESVCDLVGAEKCIRDIPLFVDRIINVLGSSDDLLRSATFSPFMFFIDAPIVNHQLPRLWNRLRHAFRDGRLEEQFTLIHISRRWVYSSSDSSLPMFPFDQFYWDGLFSADLSKWIIFVDSIQLIMSLPYRWVNEQIGRTKATQMILSFERHQHAASRINSKFDYFVSQAVTIQTLQILISYSLLMSLLMKSDFTNTLTTFLTTHSDLDVNLLLPIQNNFALLCHTSLNRHKPHQPPLDLLFEWTLRQFPLGFFVFSTEIFPEHMPSLLNTALIGFHALCQRGVHIRLLEDAYFQDGSQQINSFGLFYTPLCEYSLNLFLLFPPPLVIRFFIPILWVRSNIGFCVDALKVVMSALLIPTSSFGDCIKTLQLLYILHSLLTSPLPSSLHTPTPSEHFNSNLTFFKHDEIDPSEKFGPSLFDEADNELLARSLVRCESVCDLVGAEKCIRDIPLFVDRIINVLGSSDDLLRSATFSPFMFFIDAPIVNHQLPRLWNRLRHAFRDGRLEEQFTLIHISRRWLIMSLPYRWVNEQIGRTKATQMILSFERHQHAASRINSKTTSLCSATHLSTDTSHTSLPRPPLRMDTPTIPTWLLRLFHRDLSRTHALSPQHSVDRLSRALPTRSAHQAPRRCVFSGWISANQLSCTVQFDSDATNINKETLQLLYILHSLLTSPLPSSLHTPTPSEHFNSNLTFFKHDEIDPSEKFGPSLFDEADNELLARSLVRCESVCDLVGAEKCIRDIPLFVDRIINVLGSSDDLLRSATFSPFMFFIDAPIVNHQLPRLWNRLRHAFRDGRLEEQFTLIHISRRWVYSSSDSSPPMFPFDQFYWDGLFSADLSKWIIFVDSIQLIMSLPYRWVNEQIGRTKATQMILSFERHQHAASRINSKFDYFVSQAVTIQTLQILISYSLLMSLLMKSDFTNTLTTFLTTHSDLDVNLLLPIQNNFALLCHTSLNRHKPHQPPLDLLFEWTLRQFPLGFFVFSTEIFPEHMPSLLNTALIGFHALCQRGVHIRLLEDAYFQDGSQQINSFGLFYTPLCEYSLNLFLLFPPPLVIRFFIPILWVRSNIGFCVDALKVVMSALLIPTSSFGDCISLKELYRSVRLRRNKHQQRNSPTTVHPPLSPHIPSPFLSPHTDSV</sequence>
<comment type="caution">
    <text evidence="2">The sequence shown here is derived from an EMBL/GenBank/DDBJ whole genome shotgun (WGS) entry which is preliminary data.</text>
</comment>
<feature type="region of interest" description="Disordered" evidence="1">
    <location>
        <begin position="1604"/>
        <end position="1635"/>
    </location>
</feature>
<dbReference type="EMBL" id="JARBJD010000133">
    <property type="protein sequence ID" value="KAK2950590.1"/>
    <property type="molecule type" value="Genomic_DNA"/>
</dbReference>
<evidence type="ECO:0000313" key="2">
    <source>
        <dbReference type="EMBL" id="KAK2950590.1"/>
    </source>
</evidence>
<evidence type="ECO:0000256" key="1">
    <source>
        <dbReference type="SAM" id="MobiDB-lite"/>
    </source>
</evidence>
<organism evidence="2 3">
    <name type="scientific">Blattamonas nauphoetae</name>
    <dbReference type="NCBI Taxonomy" id="2049346"/>
    <lineage>
        <taxon>Eukaryota</taxon>
        <taxon>Metamonada</taxon>
        <taxon>Preaxostyla</taxon>
        <taxon>Oxymonadida</taxon>
        <taxon>Blattamonas</taxon>
    </lineage>
</organism>
<keyword evidence="3" id="KW-1185">Reference proteome</keyword>
<accession>A0ABQ9XKB5</accession>
<evidence type="ECO:0000313" key="3">
    <source>
        <dbReference type="Proteomes" id="UP001281761"/>
    </source>
</evidence>
<reference evidence="2 3" key="1">
    <citation type="journal article" date="2022" name="bioRxiv">
        <title>Genomics of Preaxostyla Flagellates Illuminates Evolutionary Transitions and the Path Towards Mitochondrial Loss.</title>
        <authorList>
            <person name="Novak L.V.F."/>
            <person name="Treitli S.C."/>
            <person name="Pyrih J."/>
            <person name="Halakuc P."/>
            <person name="Pipaliya S.V."/>
            <person name="Vacek V."/>
            <person name="Brzon O."/>
            <person name="Soukal P."/>
            <person name="Eme L."/>
            <person name="Dacks J.B."/>
            <person name="Karnkowska A."/>
            <person name="Elias M."/>
            <person name="Hampl V."/>
        </authorList>
    </citation>
    <scope>NUCLEOTIDE SEQUENCE [LARGE SCALE GENOMIC DNA]</scope>
    <source>
        <strain evidence="2">NAU3</strain>
        <tissue evidence="2">Gut</tissue>
    </source>
</reference>
<dbReference type="Proteomes" id="UP001281761">
    <property type="component" value="Unassembled WGS sequence"/>
</dbReference>